<dbReference type="Gene3D" id="2.60.40.60">
    <property type="entry name" value="Cadherins"/>
    <property type="match status" value="3"/>
</dbReference>
<dbReference type="SUPFAM" id="SSF69304">
    <property type="entry name" value="Tricorn protease N-terminal domain"/>
    <property type="match status" value="1"/>
</dbReference>
<dbReference type="GO" id="GO:0008013">
    <property type="term" value="F:beta-catenin binding"/>
    <property type="evidence" value="ECO:0007669"/>
    <property type="project" value="TreeGrafter"/>
</dbReference>
<dbReference type="GO" id="GO:0045296">
    <property type="term" value="F:cadherin binding"/>
    <property type="evidence" value="ECO:0007669"/>
    <property type="project" value="TreeGrafter"/>
</dbReference>
<evidence type="ECO:0000313" key="11">
    <source>
        <dbReference type="Proteomes" id="UP000324479"/>
    </source>
</evidence>
<name>A0A5M6CV43_9BACT</name>
<dbReference type="GO" id="GO:0044331">
    <property type="term" value="P:cell-cell adhesion mediated by cadherin"/>
    <property type="evidence" value="ECO:0007669"/>
    <property type="project" value="TreeGrafter"/>
</dbReference>
<feature type="region of interest" description="Disordered" evidence="8">
    <location>
        <begin position="1606"/>
        <end position="1758"/>
    </location>
</feature>
<evidence type="ECO:0000256" key="6">
    <source>
        <dbReference type="ARBA" id="ARBA00022989"/>
    </source>
</evidence>
<reference evidence="10 11" key="1">
    <citation type="submission" date="2019-08" db="EMBL/GenBank/DDBJ databases">
        <authorList>
            <person name="Dhanesh K."/>
            <person name="Kumar G."/>
            <person name="Sasikala C."/>
            <person name="Venkata Ramana C."/>
        </authorList>
    </citation>
    <scope>NUCLEOTIDE SEQUENCE [LARGE SCALE GENOMIC DNA]</scope>
    <source>
        <strain evidence="10 11">JC645</strain>
    </source>
</reference>
<dbReference type="SUPFAM" id="SSF49313">
    <property type="entry name" value="Cadherin-like"/>
    <property type="match status" value="3"/>
</dbReference>
<feature type="compositionally biased region" description="Polar residues" evidence="8">
    <location>
        <begin position="1695"/>
        <end position="1710"/>
    </location>
</feature>
<dbReference type="CDD" id="cd11304">
    <property type="entry name" value="Cadherin_repeat"/>
    <property type="match status" value="3"/>
</dbReference>
<keyword evidence="11" id="KW-1185">Reference proteome</keyword>
<dbReference type="SUPFAM" id="SSF51126">
    <property type="entry name" value="Pectin lyase-like"/>
    <property type="match status" value="1"/>
</dbReference>
<dbReference type="Pfam" id="PF14252">
    <property type="entry name" value="DUF4347"/>
    <property type="match status" value="1"/>
</dbReference>
<feature type="compositionally biased region" description="Low complexity" evidence="8">
    <location>
        <begin position="1668"/>
        <end position="1680"/>
    </location>
</feature>
<dbReference type="PANTHER" id="PTHR24027:SF422">
    <property type="entry name" value="CADHERIN DOMAIN-CONTAINING PROTEIN"/>
    <property type="match status" value="1"/>
</dbReference>
<dbReference type="InterPro" id="IPR011050">
    <property type="entry name" value="Pectin_lyase_fold/virulence"/>
</dbReference>
<dbReference type="SMART" id="SM00112">
    <property type="entry name" value="CA"/>
    <property type="match status" value="3"/>
</dbReference>
<dbReference type="InterPro" id="IPR025592">
    <property type="entry name" value="DUF4347"/>
</dbReference>
<organism evidence="10 11">
    <name type="scientific">Roseiconus nitratireducens</name>
    <dbReference type="NCBI Taxonomy" id="2605748"/>
    <lineage>
        <taxon>Bacteria</taxon>
        <taxon>Pseudomonadati</taxon>
        <taxon>Planctomycetota</taxon>
        <taxon>Planctomycetia</taxon>
        <taxon>Pirellulales</taxon>
        <taxon>Pirellulaceae</taxon>
        <taxon>Roseiconus</taxon>
    </lineage>
</organism>
<evidence type="ECO:0000256" key="5">
    <source>
        <dbReference type="ARBA" id="ARBA00022837"/>
    </source>
</evidence>
<feature type="domain" description="Cadherin" evidence="9">
    <location>
        <begin position="1183"/>
        <end position="1267"/>
    </location>
</feature>
<gene>
    <name evidence="10" type="ORF">FYK55_25510</name>
</gene>
<dbReference type="GO" id="GO:0016339">
    <property type="term" value="P:calcium-dependent cell-cell adhesion via plasma membrane cell adhesion molecules"/>
    <property type="evidence" value="ECO:0007669"/>
    <property type="project" value="TreeGrafter"/>
</dbReference>
<keyword evidence="4" id="KW-0677">Repeat</keyword>
<dbReference type="InterPro" id="IPR006626">
    <property type="entry name" value="PbH1"/>
</dbReference>
<keyword evidence="2" id="KW-0812">Transmembrane</keyword>
<dbReference type="GO" id="GO:0016477">
    <property type="term" value="P:cell migration"/>
    <property type="evidence" value="ECO:0007669"/>
    <property type="project" value="TreeGrafter"/>
</dbReference>
<dbReference type="GO" id="GO:0007043">
    <property type="term" value="P:cell-cell junction assembly"/>
    <property type="evidence" value="ECO:0007669"/>
    <property type="project" value="TreeGrafter"/>
</dbReference>
<proteinExistence type="predicted"/>
<dbReference type="GO" id="GO:0007156">
    <property type="term" value="P:homophilic cell adhesion via plasma membrane adhesion molecules"/>
    <property type="evidence" value="ECO:0007669"/>
    <property type="project" value="InterPro"/>
</dbReference>
<dbReference type="GO" id="GO:0034332">
    <property type="term" value="P:adherens junction organization"/>
    <property type="evidence" value="ECO:0007669"/>
    <property type="project" value="TreeGrafter"/>
</dbReference>
<feature type="compositionally biased region" description="Gly residues" evidence="8">
    <location>
        <begin position="1658"/>
        <end position="1667"/>
    </location>
</feature>
<dbReference type="InterPro" id="IPR015919">
    <property type="entry name" value="Cadherin-like_sf"/>
</dbReference>
<evidence type="ECO:0000259" key="9">
    <source>
        <dbReference type="PROSITE" id="PS50268"/>
    </source>
</evidence>
<evidence type="ECO:0000256" key="4">
    <source>
        <dbReference type="ARBA" id="ARBA00022737"/>
    </source>
</evidence>
<keyword evidence="6" id="KW-1133">Transmembrane helix</keyword>
<keyword evidence="7" id="KW-0472">Membrane</keyword>
<dbReference type="EMBL" id="VWOX01000022">
    <property type="protein sequence ID" value="KAA5539094.1"/>
    <property type="molecule type" value="Genomic_DNA"/>
</dbReference>
<dbReference type="PANTHER" id="PTHR24027">
    <property type="entry name" value="CADHERIN-23"/>
    <property type="match status" value="1"/>
</dbReference>
<dbReference type="Gene3D" id="2.160.20.10">
    <property type="entry name" value="Single-stranded right-handed beta-helix, Pectin lyase-like"/>
    <property type="match status" value="1"/>
</dbReference>
<evidence type="ECO:0000256" key="7">
    <source>
        <dbReference type="ARBA" id="ARBA00023136"/>
    </source>
</evidence>
<feature type="compositionally biased region" description="Basic and acidic residues" evidence="8">
    <location>
        <begin position="1711"/>
        <end position="1729"/>
    </location>
</feature>
<dbReference type="SMART" id="SM00710">
    <property type="entry name" value="PbH1"/>
    <property type="match status" value="7"/>
</dbReference>
<dbReference type="InterPro" id="IPR002126">
    <property type="entry name" value="Cadherin-like_dom"/>
</dbReference>
<dbReference type="PRINTS" id="PR00205">
    <property type="entry name" value="CADHERIN"/>
</dbReference>
<feature type="compositionally biased region" description="Gly residues" evidence="8">
    <location>
        <begin position="1606"/>
        <end position="1651"/>
    </location>
</feature>
<dbReference type="GO" id="GO:0016342">
    <property type="term" value="C:catenin complex"/>
    <property type="evidence" value="ECO:0007669"/>
    <property type="project" value="TreeGrafter"/>
</dbReference>
<keyword evidence="3" id="KW-0732">Signal</keyword>
<dbReference type="Proteomes" id="UP000324479">
    <property type="component" value="Unassembled WGS sequence"/>
</dbReference>
<comment type="caution">
    <text evidence="10">The sequence shown here is derived from an EMBL/GenBank/DDBJ whole genome shotgun (WGS) entry which is preliminary data.</text>
</comment>
<dbReference type="GO" id="GO:0005509">
    <property type="term" value="F:calcium ion binding"/>
    <property type="evidence" value="ECO:0007669"/>
    <property type="project" value="InterPro"/>
</dbReference>
<evidence type="ECO:0000256" key="1">
    <source>
        <dbReference type="ARBA" id="ARBA00004167"/>
    </source>
</evidence>
<dbReference type="Pfam" id="PF17963">
    <property type="entry name" value="Big_9"/>
    <property type="match status" value="1"/>
</dbReference>
<dbReference type="InterPro" id="IPR039808">
    <property type="entry name" value="Cadherin"/>
</dbReference>
<feature type="compositionally biased region" description="Low complexity" evidence="8">
    <location>
        <begin position="1730"/>
        <end position="1739"/>
    </location>
</feature>
<accession>A0A5M6CV43</accession>
<dbReference type="InterPro" id="IPR012334">
    <property type="entry name" value="Pectin_lyas_fold"/>
</dbReference>
<sequence>MFDFFPLEDRILLSAEGLDDSGLDPGAQGEIADPFQADFDSLDAAGESVLQPSDEPEAATLWDADGEAFAVDPTRSLEVVFVDSDVADSETLIRGLRDSAGEQTQWVIFELSADGDGVDQISRALSDLSGVDAVHLLSHGDSDGIWLGGEFLNMDSVTAHAGQIAGWADAIDSGGDLLIYGCDLAGTPNGQTLVQALAELCRCDVAASDDATGHQELGGDWELEFSVGQIQTEVAIGSTARDQWWDLLTLNEQGSESIVNETTAGNQLTTEYGGGNVAMDDAGNYVVVWQGENSRYDVYARVYNADGTARTGEILVNSVQAIDQDWPHVAMDSDGNFVVSWSSNQGGNYDIFMQRFDADGNMQGSAVRINDSTSGSQDASSIAISDSGDIVITWTDYTKSGGADVMYQRYDSAGNATSGRLVANSELEGVQQFSDVAMDADGNFIIVWESFDQDASSSWGIYGQRFDASGNTLGGEFLVNSNTAGHQWIPEVAMADDGSFVVTWEDSAADGDGTGVFARRFDSQGNALGSEFQVNTETSGDQGAMSIGMNAEGDFIISWESQGGQDGSLSGIFAQQFDRYGNTIGTETLVNDFTAGNQQLPGVAYSGTDAVVVWSGRGAEDSLGVFAKTFTTRSILMVDTAADVIDGDTSSVAALLADRGADGMISLREAIEASNHTSGLEEILFDLDGSGSHTISLASALPVISDAVVIDGTSQTGWIAGSFLPIVIDGNGYGNGLELSATAGGSVIQGLVIRDFSGDAINVAAGADGVAITGNWIGQFTSDGGDAGDAERNGAAGIRIASNNVTVGSGTAEGRNVLSGNADGIVLQGNVSGTLIMGNYIGTDVSGNSLRGTNDRGIYVEGEVTATVIGGTAVHEGNLIAGSLANAIEFNGPDVDGNVISGNQIGVSADGTRNLGVGGHGIAIFNGGDDTQILGNQIAGAGGDGIHLSGVSSFSIVRGNTIGTDAGGNADWGVGGHGIFLTAGARETLIGGVAPGQGNLIAYSGQAVSSAAGVRIDPSAGVGNTIRGNSIHDNAGSGIDLGETGDTANDPGDIDSGGNQIQNWAVLNQATISDDGTFTYELDTTTLAAGNYTVDFYVGDSSSGSAEGERYLGSISGVAGGSLSVVGSLSSVVLAPGEIVTLTVTDSAGNTSEFCVGVPVVDADQPPGVLSAITDTDSAADGVMENSPVGTTVGITALATDSDGDNVVTYSLDDSSGGLFAIDATTGVVTVNGPIDYESSASHQITVRATSTSGQSQTASFTIAVADQPPGVLSAITDTDSAADGVMENSPVGTTVGITALATDSDGDNVVTYSLDDSSGGLFAIDATTGVVTVNGPIDFESSASHQITVRATSTSGESETASFTIAVADQPPGVLSVITDTDSAADGVMENSPVGTTVGITALATDSDGDNVVTYSLDDSSGGLFAIDATTGVVTVNGPIDFESSASHQITVRATSTSGESETASFTIAVADVNEVPTPTDETVTVNAGGSVDLATDGILANGTDVDGDAVTTIIVTPPSNGTLTLGPGGTLTYTPDNGYYGSDSFSYQVTDGILVSEVAEVVINVDPIGLPYGGGTGATGGSAGSGGTGGSTGAGTGGGAGTTGGSAGAGGTGSTAGGSSGGTSGSTVVGGGGSGGGASAGGSSGGSSGSGIDAGVEGGTGGGLLPSGSSLEPSSGGTLFPGGGTSGSGGNAMESTSESQLATESLSDQNERSQLERGREDNSERSKSSGGRSDGSGATANTLPGGGGAADGAFAGRGNQPLVQSMGETMFHSLYGTVSTMDFSSVEEAPEVRMLERLLKRDLEEAIAWHLWDEWRGNSPDHPSSYLVGTAQTAAGLFSIGYVMWALRGGTFMTAVASSLPAWRIVDPTTLLRAYRESSLPMEDGVEKMLR</sequence>
<protein>
    <submittedName>
        <fullName evidence="10">DUF4347 domain-containing protein</fullName>
    </submittedName>
</protein>
<dbReference type="PROSITE" id="PS50268">
    <property type="entry name" value="CADHERIN_2"/>
    <property type="match status" value="3"/>
</dbReference>
<feature type="domain" description="Cadherin" evidence="9">
    <location>
        <begin position="1286"/>
        <end position="1370"/>
    </location>
</feature>
<dbReference type="GO" id="GO:0005912">
    <property type="term" value="C:adherens junction"/>
    <property type="evidence" value="ECO:0007669"/>
    <property type="project" value="TreeGrafter"/>
</dbReference>
<feature type="compositionally biased region" description="Gly residues" evidence="8">
    <location>
        <begin position="1681"/>
        <end position="1692"/>
    </location>
</feature>
<feature type="domain" description="Cadherin" evidence="9">
    <location>
        <begin position="1389"/>
        <end position="1482"/>
    </location>
</feature>
<dbReference type="Pfam" id="PF00028">
    <property type="entry name" value="Cadherin"/>
    <property type="match status" value="3"/>
</dbReference>
<dbReference type="RefSeq" id="WP_150079468.1">
    <property type="nucleotide sequence ID" value="NZ_VWOX01000022.1"/>
</dbReference>
<keyword evidence="5" id="KW-0106">Calcium</keyword>
<evidence type="ECO:0000256" key="8">
    <source>
        <dbReference type="SAM" id="MobiDB-lite"/>
    </source>
</evidence>
<evidence type="ECO:0000256" key="2">
    <source>
        <dbReference type="ARBA" id="ARBA00022692"/>
    </source>
</evidence>
<evidence type="ECO:0000313" key="10">
    <source>
        <dbReference type="EMBL" id="KAA5539094.1"/>
    </source>
</evidence>
<comment type="subcellular location">
    <subcellularLocation>
        <location evidence="1">Membrane</location>
        <topology evidence="1">Single-pass membrane protein</topology>
    </subcellularLocation>
</comment>
<dbReference type="GO" id="GO:0000902">
    <property type="term" value="P:cell morphogenesis"/>
    <property type="evidence" value="ECO:0007669"/>
    <property type="project" value="TreeGrafter"/>
</dbReference>
<evidence type="ECO:0000256" key="3">
    <source>
        <dbReference type="ARBA" id="ARBA00022729"/>
    </source>
</evidence>
<dbReference type="Gene3D" id="2.60.40.3440">
    <property type="match status" value="1"/>
</dbReference>